<accession>A0A0L6VRK5</accession>
<proteinExistence type="predicted"/>
<protein>
    <submittedName>
        <fullName evidence="1">Uncharacterized protein</fullName>
    </submittedName>
</protein>
<evidence type="ECO:0000313" key="1">
    <source>
        <dbReference type="EMBL" id="KNZ63329.1"/>
    </source>
</evidence>
<evidence type="ECO:0000313" key="2">
    <source>
        <dbReference type="Proteomes" id="UP000037035"/>
    </source>
</evidence>
<dbReference type="Proteomes" id="UP000037035">
    <property type="component" value="Unassembled WGS sequence"/>
</dbReference>
<dbReference type="VEuPathDB" id="FungiDB:VP01_11596g1"/>
<keyword evidence="2" id="KW-1185">Reference proteome</keyword>
<reference evidence="1 2" key="1">
    <citation type="submission" date="2015-08" db="EMBL/GenBank/DDBJ databases">
        <title>Next Generation Sequencing and Analysis of the Genome of Puccinia sorghi L Schw, the Causal Agent of Maize Common Rust.</title>
        <authorList>
            <person name="Rochi L."/>
            <person name="Burguener G."/>
            <person name="Darino M."/>
            <person name="Turjanski A."/>
            <person name="Kreff E."/>
            <person name="Dieguez M.J."/>
            <person name="Sacco F."/>
        </authorList>
    </citation>
    <scope>NUCLEOTIDE SEQUENCE [LARGE SCALE GENOMIC DNA]</scope>
    <source>
        <strain evidence="1 2">RO10H11247</strain>
    </source>
</reference>
<dbReference type="OrthoDB" id="66369at2759"/>
<name>A0A0L6VRK5_9BASI</name>
<gene>
    <name evidence="1" type="ORF">VP01_11596g1</name>
</gene>
<comment type="caution">
    <text evidence="1">The sequence shown here is derived from an EMBL/GenBank/DDBJ whole genome shotgun (WGS) entry which is preliminary data.</text>
</comment>
<sequence length="92" mass="10465">MVEIGRMNSRLYWTFCLFAEDDLTAKNGTYKYKFGDNILLRSFRQVLISLKGQQVLGDQSIFGSGMLTVDGLWCGLETMGVNQCNRWCIGLQ</sequence>
<dbReference type="EMBL" id="LAVV01001772">
    <property type="protein sequence ID" value="KNZ63329.1"/>
    <property type="molecule type" value="Genomic_DNA"/>
</dbReference>
<dbReference type="AlphaFoldDB" id="A0A0L6VRK5"/>
<organism evidence="1 2">
    <name type="scientific">Puccinia sorghi</name>
    <dbReference type="NCBI Taxonomy" id="27349"/>
    <lineage>
        <taxon>Eukaryota</taxon>
        <taxon>Fungi</taxon>
        <taxon>Dikarya</taxon>
        <taxon>Basidiomycota</taxon>
        <taxon>Pucciniomycotina</taxon>
        <taxon>Pucciniomycetes</taxon>
        <taxon>Pucciniales</taxon>
        <taxon>Pucciniaceae</taxon>
        <taxon>Puccinia</taxon>
    </lineage>
</organism>